<evidence type="ECO:0008006" key="3">
    <source>
        <dbReference type="Google" id="ProtNLM"/>
    </source>
</evidence>
<evidence type="ECO:0000313" key="2">
    <source>
        <dbReference type="Proteomes" id="UP001597173"/>
    </source>
</evidence>
<sequence>MTSLSYIHDAPGGRHVRDSSWRGLADRLASAWRHHRDERELESLPFDIRKDIGFPSADEETMTLHAPKSE</sequence>
<dbReference type="Proteomes" id="UP001597173">
    <property type="component" value="Unassembled WGS sequence"/>
</dbReference>
<name>A0ABW3YP73_MYCRA</name>
<keyword evidence="2" id="KW-1185">Reference proteome</keyword>
<organism evidence="1 2">
    <name type="scientific">Mycoplana ramosa</name>
    <name type="common">Mycoplana bullata</name>
    <dbReference type="NCBI Taxonomy" id="40837"/>
    <lineage>
        <taxon>Bacteria</taxon>
        <taxon>Pseudomonadati</taxon>
        <taxon>Pseudomonadota</taxon>
        <taxon>Alphaproteobacteria</taxon>
        <taxon>Hyphomicrobiales</taxon>
        <taxon>Rhizobiaceae</taxon>
        <taxon>Mycoplana</taxon>
    </lineage>
</organism>
<evidence type="ECO:0000313" key="1">
    <source>
        <dbReference type="EMBL" id="MFD1326392.1"/>
    </source>
</evidence>
<protein>
    <recommendedName>
        <fullName evidence="3">DUF1127 domain-containing protein</fullName>
    </recommendedName>
</protein>
<gene>
    <name evidence="1" type="ORF">ACFQ33_00560</name>
</gene>
<dbReference type="EMBL" id="JBHTNF010000001">
    <property type="protein sequence ID" value="MFD1326392.1"/>
    <property type="molecule type" value="Genomic_DNA"/>
</dbReference>
<dbReference type="RefSeq" id="WP_374839668.1">
    <property type="nucleotide sequence ID" value="NZ_JBHEEW010000010.1"/>
</dbReference>
<reference evidence="2" key="1">
    <citation type="journal article" date="2019" name="Int. J. Syst. Evol. Microbiol.">
        <title>The Global Catalogue of Microorganisms (GCM) 10K type strain sequencing project: providing services to taxonomists for standard genome sequencing and annotation.</title>
        <authorList>
            <consortium name="The Broad Institute Genomics Platform"/>
            <consortium name="The Broad Institute Genome Sequencing Center for Infectious Disease"/>
            <person name="Wu L."/>
            <person name="Ma J."/>
        </authorList>
    </citation>
    <scope>NUCLEOTIDE SEQUENCE [LARGE SCALE GENOMIC DNA]</scope>
    <source>
        <strain evidence="2">CCUG 55609</strain>
    </source>
</reference>
<proteinExistence type="predicted"/>
<accession>A0ABW3YP73</accession>
<comment type="caution">
    <text evidence="1">The sequence shown here is derived from an EMBL/GenBank/DDBJ whole genome shotgun (WGS) entry which is preliminary data.</text>
</comment>